<gene>
    <name evidence="4" type="ORF">K431DRAFT_224601</name>
</gene>
<evidence type="ECO:0000313" key="4">
    <source>
        <dbReference type="EMBL" id="KAF2721251.1"/>
    </source>
</evidence>
<evidence type="ECO:0000256" key="1">
    <source>
        <dbReference type="ARBA" id="ARBA00009009"/>
    </source>
</evidence>
<comment type="caution">
    <text evidence="4">The sequence shown here is derived from an EMBL/GenBank/DDBJ whole genome shotgun (WGS) entry which is preliminary data.</text>
</comment>
<evidence type="ECO:0000259" key="3">
    <source>
        <dbReference type="Pfam" id="PF00144"/>
    </source>
</evidence>
<feature type="domain" description="Beta-lactamase-related" evidence="3">
    <location>
        <begin position="5"/>
        <end position="365"/>
    </location>
</feature>
<dbReference type="PANTHER" id="PTHR43283:SF17">
    <property type="entry name" value="(LOVD), PUTATIVE (AFU_ORTHOLOGUE AFUA_5G00920)-RELATED"/>
    <property type="match status" value="1"/>
</dbReference>
<dbReference type="GO" id="GO:0016787">
    <property type="term" value="F:hydrolase activity"/>
    <property type="evidence" value="ECO:0007669"/>
    <property type="project" value="UniProtKB-KW"/>
</dbReference>
<dbReference type="SUPFAM" id="SSF56601">
    <property type="entry name" value="beta-lactamase/transpeptidase-like"/>
    <property type="match status" value="1"/>
</dbReference>
<dbReference type="InterPro" id="IPR001466">
    <property type="entry name" value="Beta-lactam-related"/>
</dbReference>
<accession>A0A9P4QA80</accession>
<dbReference type="PANTHER" id="PTHR43283">
    <property type="entry name" value="BETA-LACTAMASE-RELATED"/>
    <property type="match status" value="1"/>
</dbReference>
<name>A0A9P4QA80_9PEZI</name>
<comment type="similarity">
    <text evidence="1">Belongs to the class-A beta-lactamase family.</text>
</comment>
<proteinExistence type="inferred from homology"/>
<dbReference type="AlphaFoldDB" id="A0A9P4QA80"/>
<evidence type="ECO:0000256" key="2">
    <source>
        <dbReference type="ARBA" id="ARBA00022801"/>
    </source>
</evidence>
<reference evidence="4" key="1">
    <citation type="journal article" date="2020" name="Stud. Mycol.">
        <title>101 Dothideomycetes genomes: a test case for predicting lifestyles and emergence of pathogens.</title>
        <authorList>
            <person name="Haridas S."/>
            <person name="Albert R."/>
            <person name="Binder M."/>
            <person name="Bloem J."/>
            <person name="Labutti K."/>
            <person name="Salamov A."/>
            <person name="Andreopoulos B."/>
            <person name="Baker S."/>
            <person name="Barry K."/>
            <person name="Bills G."/>
            <person name="Bluhm B."/>
            <person name="Cannon C."/>
            <person name="Castanera R."/>
            <person name="Culley D."/>
            <person name="Daum C."/>
            <person name="Ezra D."/>
            <person name="Gonzalez J."/>
            <person name="Henrissat B."/>
            <person name="Kuo A."/>
            <person name="Liang C."/>
            <person name="Lipzen A."/>
            <person name="Lutzoni F."/>
            <person name="Magnuson J."/>
            <person name="Mondo S."/>
            <person name="Nolan M."/>
            <person name="Ohm R."/>
            <person name="Pangilinan J."/>
            <person name="Park H.-J."/>
            <person name="Ramirez L."/>
            <person name="Alfaro M."/>
            <person name="Sun H."/>
            <person name="Tritt A."/>
            <person name="Yoshinaga Y."/>
            <person name="Zwiers L.-H."/>
            <person name="Turgeon B."/>
            <person name="Goodwin S."/>
            <person name="Spatafora J."/>
            <person name="Crous P."/>
            <person name="Grigoriev I."/>
        </authorList>
    </citation>
    <scope>NUCLEOTIDE SEQUENCE</scope>
    <source>
        <strain evidence="4">CBS 116435</strain>
    </source>
</reference>
<keyword evidence="2" id="KW-0378">Hydrolase</keyword>
<keyword evidence="5" id="KW-1185">Reference proteome</keyword>
<dbReference type="EMBL" id="MU003792">
    <property type="protein sequence ID" value="KAF2721251.1"/>
    <property type="molecule type" value="Genomic_DNA"/>
</dbReference>
<dbReference type="Proteomes" id="UP000799441">
    <property type="component" value="Unassembled WGS sequence"/>
</dbReference>
<evidence type="ECO:0000313" key="5">
    <source>
        <dbReference type="Proteomes" id="UP000799441"/>
    </source>
</evidence>
<dbReference type="InterPro" id="IPR050789">
    <property type="entry name" value="Diverse_Enzym_Activities"/>
</dbReference>
<organism evidence="4 5">
    <name type="scientific">Polychaeton citri CBS 116435</name>
    <dbReference type="NCBI Taxonomy" id="1314669"/>
    <lineage>
        <taxon>Eukaryota</taxon>
        <taxon>Fungi</taxon>
        <taxon>Dikarya</taxon>
        <taxon>Ascomycota</taxon>
        <taxon>Pezizomycotina</taxon>
        <taxon>Dothideomycetes</taxon>
        <taxon>Dothideomycetidae</taxon>
        <taxon>Capnodiales</taxon>
        <taxon>Capnodiaceae</taxon>
        <taxon>Polychaeton</taxon>
    </lineage>
</organism>
<dbReference type="Pfam" id="PF00144">
    <property type="entry name" value="Beta-lactamase"/>
    <property type="match status" value="1"/>
</dbReference>
<sequence>MPTLDEAYQQAVDAKRIEGAILEGRSRSGQAYSKTFGERTLLDGTKRPLTSNDILFLASATKLLTTIAALQCCERGQLSLDNDLAPSLEGIINLGVLSKYDETSGLPVMEPINKTLTLRHLLTHSSGLGYHFFRPAMARWYDANLAGKPAPDVPSRHTQPLAFQPGEGWEYGPSIDWAGYLVEHTTGLKLDEYFRIHLLGPLDISETEISYFPVKEGLGDRMPDLNPQDPKGEGLCAGNGVNVHGEYCEACFGGQGGYMSATAYVAVLQSLLKDDEKLLSKQSVAEMFKPQLEVGARQSLHQALQGPLGPFFAQGTAGKERDFGLGGLLIGEDGDAGMGRRSLTWAGGVNSAWLLDPTRDVCGFVCPQLGLPPDVEYAIVLKTLFRTEIARALSN</sequence>
<protein>
    <submittedName>
        <fullName evidence="4">Beta-lactamase/transpeptidase-like protein</fullName>
    </submittedName>
</protein>
<dbReference type="OrthoDB" id="428260at2759"/>
<dbReference type="InterPro" id="IPR012338">
    <property type="entry name" value="Beta-lactam/transpept-like"/>
</dbReference>
<dbReference type="Gene3D" id="3.40.710.10">
    <property type="entry name" value="DD-peptidase/beta-lactamase superfamily"/>
    <property type="match status" value="1"/>
</dbReference>